<dbReference type="PANTHER" id="PTHR13355">
    <property type="entry name" value="GLUCOSAMINE 6-PHOSPHATE N-ACETYLTRANSFERASE"/>
    <property type="match status" value="1"/>
</dbReference>
<dbReference type="AlphaFoldDB" id="A0A926NIH2"/>
<dbReference type="Proteomes" id="UP000626844">
    <property type="component" value="Unassembled WGS sequence"/>
</dbReference>
<dbReference type="SUPFAM" id="SSF55729">
    <property type="entry name" value="Acyl-CoA N-acyltransferases (Nat)"/>
    <property type="match status" value="1"/>
</dbReference>
<evidence type="ECO:0000313" key="3">
    <source>
        <dbReference type="Proteomes" id="UP000626844"/>
    </source>
</evidence>
<feature type="domain" description="N-acetyltransferase" evidence="1">
    <location>
        <begin position="1"/>
        <end position="141"/>
    </location>
</feature>
<dbReference type="Gene3D" id="3.40.630.30">
    <property type="match status" value="1"/>
</dbReference>
<dbReference type="Pfam" id="PF13673">
    <property type="entry name" value="Acetyltransf_10"/>
    <property type="match status" value="1"/>
</dbReference>
<dbReference type="PROSITE" id="PS51186">
    <property type="entry name" value="GNAT"/>
    <property type="match status" value="1"/>
</dbReference>
<dbReference type="InterPro" id="IPR039143">
    <property type="entry name" value="GNPNAT1-like"/>
</dbReference>
<gene>
    <name evidence="2" type="ORF">IC621_17140</name>
</gene>
<proteinExistence type="predicted"/>
<accession>A0A926NIH2</accession>
<dbReference type="GO" id="GO:0004343">
    <property type="term" value="F:glucosamine 6-phosphate N-acetyltransferase activity"/>
    <property type="evidence" value="ECO:0007669"/>
    <property type="project" value="TreeGrafter"/>
</dbReference>
<evidence type="ECO:0000313" key="2">
    <source>
        <dbReference type="EMBL" id="MBD1381956.1"/>
    </source>
</evidence>
<dbReference type="EMBL" id="JACXAI010000023">
    <property type="protein sequence ID" value="MBD1381956.1"/>
    <property type="molecule type" value="Genomic_DNA"/>
</dbReference>
<dbReference type="RefSeq" id="WP_191159676.1">
    <property type="nucleotide sequence ID" value="NZ_JACXAI010000023.1"/>
</dbReference>
<protein>
    <submittedName>
        <fullName evidence="2">GNAT family N-acetyltransferase</fullName>
    </submittedName>
</protein>
<reference evidence="2" key="1">
    <citation type="submission" date="2020-09" db="EMBL/GenBank/DDBJ databases">
        <title>A novel bacterium of genus Bacillus, isolated from South China Sea.</title>
        <authorList>
            <person name="Huang H."/>
            <person name="Mo K."/>
            <person name="Hu Y."/>
        </authorList>
    </citation>
    <scope>NUCLEOTIDE SEQUENCE</scope>
    <source>
        <strain evidence="2">IB182487</strain>
    </source>
</reference>
<dbReference type="CDD" id="cd04301">
    <property type="entry name" value="NAT_SF"/>
    <property type="match status" value="1"/>
</dbReference>
<comment type="caution">
    <text evidence="2">The sequence shown here is derived from an EMBL/GenBank/DDBJ whole genome shotgun (WGS) entry which is preliminary data.</text>
</comment>
<dbReference type="InterPro" id="IPR000182">
    <property type="entry name" value="GNAT_dom"/>
</dbReference>
<name>A0A926NIH2_9BACI</name>
<dbReference type="PANTHER" id="PTHR13355:SF11">
    <property type="entry name" value="GLUCOSAMINE 6-PHOSPHATE N-ACETYLTRANSFERASE"/>
    <property type="match status" value="1"/>
</dbReference>
<organism evidence="2 3">
    <name type="scientific">Metabacillus arenae</name>
    <dbReference type="NCBI Taxonomy" id="2771434"/>
    <lineage>
        <taxon>Bacteria</taxon>
        <taxon>Bacillati</taxon>
        <taxon>Bacillota</taxon>
        <taxon>Bacilli</taxon>
        <taxon>Bacillales</taxon>
        <taxon>Bacillaceae</taxon>
        <taxon>Metabacillus</taxon>
    </lineage>
</organism>
<evidence type="ECO:0000259" key="1">
    <source>
        <dbReference type="PROSITE" id="PS51186"/>
    </source>
</evidence>
<dbReference type="InterPro" id="IPR016181">
    <property type="entry name" value="Acyl_CoA_acyltransferase"/>
</dbReference>
<keyword evidence="3" id="KW-1185">Reference proteome</keyword>
<sequence>MEVKVVETNEALEDAFYVRKKVFVEEQQVPEEEEIDDLEEEATHVILYDETLPAGAGRLRIVDGYGKMERICILPEYRGRGAGNIIMEKLEDVAKEKGASKFKLSAQTHAVSFYEKLGYKVISEEYLDAGIPHVTMVKDHL</sequence>